<proteinExistence type="predicted"/>
<evidence type="ECO:0000313" key="2">
    <source>
        <dbReference type="WBParaSite" id="ES5_v2.g24904.t1"/>
    </source>
</evidence>
<protein>
    <submittedName>
        <fullName evidence="2">Uncharacterized protein</fullName>
    </submittedName>
</protein>
<reference evidence="2" key="1">
    <citation type="submission" date="2022-11" db="UniProtKB">
        <authorList>
            <consortium name="WormBaseParasite"/>
        </authorList>
    </citation>
    <scope>IDENTIFICATION</scope>
</reference>
<evidence type="ECO:0000313" key="1">
    <source>
        <dbReference type="Proteomes" id="UP000887579"/>
    </source>
</evidence>
<name>A0AC34G5U3_9BILA</name>
<dbReference type="Proteomes" id="UP000887579">
    <property type="component" value="Unplaced"/>
</dbReference>
<organism evidence="1 2">
    <name type="scientific">Panagrolaimus sp. ES5</name>
    <dbReference type="NCBI Taxonomy" id="591445"/>
    <lineage>
        <taxon>Eukaryota</taxon>
        <taxon>Metazoa</taxon>
        <taxon>Ecdysozoa</taxon>
        <taxon>Nematoda</taxon>
        <taxon>Chromadorea</taxon>
        <taxon>Rhabditida</taxon>
        <taxon>Tylenchina</taxon>
        <taxon>Panagrolaimomorpha</taxon>
        <taxon>Panagrolaimoidea</taxon>
        <taxon>Panagrolaimidae</taxon>
        <taxon>Panagrolaimus</taxon>
    </lineage>
</organism>
<dbReference type="WBParaSite" id="ES5_v2.g24904.t1">
    <property type="protein sequence ID" value="ES5_v2.g24904.t1"/>
    <property type="gene ID" value="ES5_v2.g24904"/>
</dbReference>
<accession>A0AC34G5U3</accession>
<sequence length="295" mass="34110">MIHQISQHNSIDSEERPGSSPLEFLYKEQPPILERQVPLEENVISDVSSPAPVPTPIPIIQEIQQEEKTAFSQNTVEPTLNHDDVSSPAPVPTPIPIIQEIQQEQKIASSQNTVEPTLNHESEKKTVKLATETILQYPMPDFDNEPHLRQIFPYTAKLYDNEWDFKKNVSFKDIGYADKELEQLFYHTPPVSGGPITDRLKYLQENFPEKFANILPVKHREKERTVNIVKEEEEGTPIIIERMRLKTIHIQPDVELLLHPDCCNPMRGKAKKLKEKSRRKKKKRTVDDEVFEDLL</sequence>